<accession>A0ABQ0JD57</accession>
<proteinExistence type="predicted"/>
<sequence length="61" mass="6697">MALLPLSLILMSIINGAWNDISIAALADQISPILPPRHKVYGCGGLIRIFGWDVLCRVSHR</sequence>
<organism evidence="1 2">
    <name type="scientific">Vibrio variabilis</name>
    <dbReference type="NCBI Taxonomy" id="990271"/>
    <lineage>
        <taxon>Bacteria</taxon>
        <taxon>Pseudomonadati</taxon>
        <taxon>Pseudomonadota</taxon>
        <taxon>Gammaproteobacteria</taxon>
        <taxon>Vibrionales</taxon>
        <taxon>Vibrionaceae</taxon>
        <taxon>Vibrio</taxon>
    </lineage>
</organism>
<gene>
    <name evidence="1" type="ORF">JCM19239_158</name>
</gene>
<evidence type="ECO:0000313" key="2">
    <source>
        <dbReference type="Proteomes" id="UP000029223"/>
    </source>
</evidence>
<comment type="caution">
    <text evidence="1">The sequence shown here is derived from an EMBL/GenBank/DDBJ whole genome shotgun (WGS) entry which is preliminary data.</text>
</comment>
<protein>
    <submittedName>
        <fullName evidence="1">Uncharacterized protein</fullName>
    </submittedName>
</protein>
<dbReference type="EMBL" id="BBMS01000020">
    <property type="protein sequence ID" value="GAL26656.1"/>
    <property type="molecule type" value="Genomic_DNA"/>
</dbReference>
<reference evidence="2" key="2">
    <citation type="submission" date="2014-09" db="EMBL/GenBank/DDBJ databases">
        <authorList>
            <consortium name="NBRP consortium"/>
            <person name="Sawabe T."/>
            <person name="Meirelles P."/>
            <person name="Nakanishi M."/>
            <person name="Sayaka M."/>
            <person name="Hattori M."/>
            <person name="Ohkuma M."/>
        </authorList>
    </citation>
    <scope>NUCLEOTIDE SEQUENCE [LARGE SCALE GENOMIC DNA]</scope>
    <source>
        <strain evidence="2">JCM 19239</strain>
    </source>
</reference>
<name>A0ABQ0JD57_9VIBR</name>
<evidence type="ECO:0000313" key="1">
    <source>
        <dbReference type="EMBL" id="GAL26656.1"/>
    </source>
</evidence>
<dbReference type="Proteomes" id="UP000029223">
    <property type="component" value="Unassembled WGS sequence"/>
</dbReference>
<reference evidence="2" key="1">
    <citation type="submission" date="2014-09" db="EMBL/GenBank/DDBJ databases">
        <title>Vibrio variabilis JCM 19239. (C206) whole genome shotgun sequence.</title>
        <authorList>
            <person name="Sawabe T."/>
            <person name="Meirelles P."/>
            <person name="Nakanishi M."/>
            <person name="Sayaka M."/>
            <person name="Hattori M."/>
            <person name="Ohkuma M."/>
        </authorList>
    </citation>
    <scope>NUCLEOTIDE SEQUENCE [LARGE SCALE GENOMIC DNA]</scope>
    <source>
        <strain evidence="2">JCM 19239</strain>
    </source>
</reference>
<keyword evidence="2" id="KW-1185">Reference proteome</keyword>